<organism evidence="1 2">
    <name type="scientific">Puccinia sorghi</name>
    <dbReference type="NCBI Taxonomy" id="27349"/>
    <lineage>
        <taxon>Eukaryota</taxon>
        <taxon>Fungi</taxon>
        <taxon>Dikarya</taxon>
        <taxon>Basidiomycota</taxon>
        <taxon>Pucciniomycotina</taxon>
        <taxon>Pucciniomycetes</taxon>
        <taxon>Pucciniales</taxon>
        <taxon>Pucciniaceae</taxon>
        <taxon>Puccinia</taxon>
    </lineage>
</organism>
<dbReference type="EMBL" id="LAVV01008134">
    <property type="protein sequence ID" value="KNZ53676.1"/>
    <property type="molecule type" value="Genomic_DNA"/>
</dbReference>
<dbReference type="Proteomes" id="UP000037035">
    <property type="component" value="Unassembled WGS sequence"/>
</dbReference>
<protein>
    <submittedName>
        <fullName evidence="1">Uncharacterized protein</fullName>
    </submittedName>
</protein>
<name>A0A0L6UYN7_9BASI</name>
<proteinExistence type="predicted"/>
<evidence type="ECO:0000313" key="2">
    <source>
        <dbReference type="Proteomes" id="UP000037035"/>
    </source>
</evidence>
<dbReference type="VEuPathDB" id="FungiDB:VP01_3169g3"/>
<keyword evidence="2" id="KW-1185">Reference proteome</keyword>
<evidence type="ECO:0000313" key="1">
    <source>
        <dbReference type="EMBL" id="KNZ53676.1"/>
    </source>
</evidence>
<sequence length="85" mass="9762">MANLWVQVLAEMNKKEICKTINSHNFTPKKFFLALLQSQHPDIIDRLKKWPASGINTMELVKTIGGLLANNKSSKSFWEEMSSRK</sequence>
<reference evidence="1 2" key="1">
    <citation type="submission" date="2015-08" db="EMBL/GenBank/DDBJ databases">
        <title>Next Generation Sequencing and Analysis of the Genome of Puccinia sorghi L Schw, the Causal Agent of Maize Common Rust.</title>
        <authorList>
            <person name="Rochi L."/>
            <person name="Burguener G."/>
            <person name="Darino M."/>
            <person name="Turjanski A."/>
            <person name="Kreff E."/>
            <person name="Dieguez M.J."/>
            <person name="Sacco F."/>
        </authorList>
    </citation>
    <scope>NUCLEOTIDE SEQUENCE [LARGE SCALE GENOMIC DNA]</scope>
    <source>
        <strain evidence="1 2">RO10H11247</strain>
    </source>
</reference>
<comment type="caution">
    <text evidence="1">The sequence shown here is derived from an EMBL/GenBank/DDBJ whole genome shotgun (WGS) entry which is preliminary data.</text>
</comment>
<accession>A0A0L6UYN7</accession>
<gene>
    <name evidence="1" type="ORF">VP01_3169g3</name>
</gene>
<dbReference type="AlphaFoldDB" id="A0A0L6UYN7"/>